<keyword evidence="4" id="KW-1185">Reference proteome</keyword>
<sequence length="328" mass="37613">MRGKREGTQETARLVLELLKRIPRTGWTSAPELRKHLEAAGMKRDVRSIQRTLDQLQDLLQLERDTRSRPHGYRFKRDADFFAAPKLGAQESLLLHLAWRQLHPLLPPSLKDSLSALFEQARINLGAKPGSREREWLSKVRVVSRAQHLLPPPVDPEVFEAVCHALYDNKLLEVDYRNAVGEQWQAQVMPLGLVQLEPALYLVCRFDGHDDERLLALHRMRVARPTTLGFQRPAGFDLDRCHDEGLFAFGRGRMVRLSFTIDKEAGAHLLEMRLSDDQTVKDLGDSYRIAATVVDTWVLQWWLHGFGKRITSVIRRPISKVIDESDSP</sequence>
<dbReference type="InterPro" id="IPR051534">
    <property type="entry name" value="CBASS_pafABC_assoc_protein"/>
</dbReference>
<reference evidence="3 4" key="1">
    <citation type="submission" date="2013-09" db="EMBL/GenBank/DDBJ databases">
        <title>Genome sequencing of Arenimonas composti.</title>
        <authorList>
            <person name="Chen F."/>
            <person name="Wang G."/>
        </authorList>
    </citation>
    <scope>NUCLEOTIDE SEQUENCE [LARGE SCALE GENOMIC DNA]</scope>
    <source>
        <strain evidence="3 4">TR7-09</strain>
    </source>
</reference>
<evidence type="ECO:0000313" key="4">
    <source>
        <dbReference type="Proteomes" id="UP000029391"/>
    </source>
</evidence>
<evidence type="ECO:0000259" key="2">
    <source>
        <dbReference type="Pfam" id="PF13280"/>
    </source>
</evidence>
<dbReference type="STRING" id="1121013.GCA_000426365_01619"/>
<evidence type="ECO:0000313" key="3">
    <source>
        <dbReference type="EMBL" id="KFN50787.1"/>
    </source>
</evidence>
<feature type="domain" description="WYL" evidence="2">
    <location>
        <begin position="157"/>
        <end position="224"/>
    </location>
</feature>
<dbReference type="PANTHER" id="PTHR34580">
    <property type="match status" value="1"/>
</dbReference>
<comment type="caution">
    <text evidence="3">The sequence shown here is derived from an EMBL/GenBank/DDBJ whole genome shotgun (WGS) entry which is preliminary data.</text>
</comment>
<name>A0A091BGV3_9GAMM</name>
<feature type="coiled-coil region" evidence="1">
    <location>
        <begin position="39"/>
        <end position="66"/>
    </location>
</feature>
<dbReference type="AlphaFoldDB" id="A0A091BGV3"/>
<dbReference type="PROSITE" id="PS52050">
    <property type="entry name" value="WYL"/>
    <property type="match status" value="1"/>
</dbReference>
<gene>
    <name evidence="3" type="ORF">P873_05195</name>
</gene>
<dbReference type="PANTHER" id="PTHR34580:SF1">
    <property type="entry name" value="PROTEIN PAFC"/>
    <property type="match status" value="1"/>
</dbReference>
<evidence type="ECO:0000256" key="1">
    <source>
        <dbReference type="SAM" id="Coils"/>
    </source>
</evidence>
<dbReference type="Proteomes" id="UP000029391">
    <property type="component" value="Unassembled WGS sequence"/>
</dbReference>
<dbReference type="Pfam" id="PF13280">
    <property type="entry name" value="WYL"/>
    <property type="match status" value="1"/>
</dbReference>
<proteinExistence type="predicted"/>
<dbReference type="InterPro" id="IPR026881">
    <property type="entry name" value="WYL_dom"/>
</dbReference>
<dbReference type="OrthoDB" id="8595817at2"/>
<dbReference type="eggNOG" id="COG2378">
    <property type="taxonomic scope" value="Bacteria"/>
</dbReference>
<dbReference type="EMBL" id="AWXU01000016">
    <property type="protein sequence ID" value="KFN50787.1"/>
    <property type="molecule type" value="Genomic_DNA"/>
</dbReference>
<organism evidence="3 4">
    <name type="scientific">Arenimonas composti TR7-09 = DSM 18010</name>
    <dbReference type="NCBI Taxonomy" id="1121013"/>
    <lineage>
        <taxon>Bacteria</taxon>
        <taxon>Pseudomonadati</taxon>
        <taxon>Pseudomonadota</taxon>
        <taxon>Gammaproteobacteria</taxon>
        <taxon>Lysobacterales</taxon>
        <taxon>Lysobacteraceae</taxon>
        <taxon>Arenimonas</taxon>
    </lineage>
</organism>
<accession>A0A091BGV3</accession>
<protein>
    <recommendedName>
        <fullName evidence="2">WYL domain-containing protein</fullName>
    </recommendedName>
</protein>
<keyword evidence="1" id="KW-0175">Coiled coil</keyword>